<reference evidence="2" key="1">
    <citation type="journal article" date="2021" name="PeerJ">
        <title>Extensive microbial diversity within the chicken gut microbiome revealed by metagenomics and culture.</title>
        <authorList>
            <person name="Gilroy R."/>
            <person name="Ravi A."/>
            <person name="Getino M."/>
            <person name="Pursley I."/>
            <person name="Horton D.L."/>
            <person name="Alikhan N.F."/>
            <person name="Baker D."/>
            <person name="Gharbi K."/>
            <person name="Hall N."/>
            <person name="Watson M."/>
            <person name="Adriaenssens E.M."/>
            <person name="Foster-Nyarko E."/>
            <person name="Jarju S."/>
            <person name="Secka A."/>
            <person name="Antonio M."/>
            <person name="Oren A."/>
            <person name="Chaudhuri R.R."/>
            <person name="La Ragione R."/>
            <person name="Hildebrand F."/>
            <person name="Pallen M.J."/>
        </authorList>
    </citation>
    <scope>NUCLEOTIDE SEQUENCE</scope>
    <source>
        <strain evidence="2">CHK188-4685</strain>
    </source>
</reference>
<dbReference type="AlphaFoldDB" id="A0A9D2L9T6"/>
<keyword evidence="1" id="KW-0472">Membrane</keyword>
<comment type="caution">
    <text evidence="2">The sequence shown here is derived from an EMBL/GenBank/DDBJ whole genome shotgun (WGS) entry which is preliminary data.</text>
</comment>
<organism evidence="2 3">
    <name type="scientific">Candidatus Enterocloster faecavium</name>
    <dbReference type="NCBI Taxonomy" id="2838560"/>
    <lineage>
        <taxon>Bacteria</taxon>
        <taxon>Bacillati</taxon>
        <taxon>Bacillota</taxon>
        <taxon>Clostridia</taxon>
        <taxon>Lachnospirales</taxon>
        <taxon>Lachnospiraceae</taxon>
        <taxon>Enterocloster</taxon>
    </lineage>
</organism>
<evidence type="ECO:0000313" key="3">
    <source>
        <dbReference type="Proteomes" id="UP000886804"/>
    </source>
</evidence>
<keyword evidence="1" id="KW-1133">Transmembrane helix</keyword>
<gene>
    <name evidence="2" type="ORF">H9716_12390</name>
</gene>
<dbReference type="EMBL" id="DWYS01000145">
    <property type="protein sequence ID" value="HJB08639.1"/>
    <property type="molecule type" value="Genomic_DNA"/>
</dbReference>
<keyword evidence="1" id="KW-0812">Transmembrane</keyword>
<accession>A0A9D2L9T6</accession>
<name>A0A9D2L9T6_9FIRM</name>
<proteinExistence type="predicted"/>
<reference evidence="2" key="2">
    <citation type="submission" date="2021-04" db="EMBL/GenBank/DDBJ databases">
        <authorList>
            <person name="Gilroy R."/>
        </authorList>
    </citation>
    <scope>NUCLEOTIDE SEQUENCE</scope>
    <source>
        <strain evidence="2">CHK188-4685</strain>
    </source>
</reference>
<evidence type="ECO:0000313" key="2">
    <source>
        <dbReference type="EMBL" id="HJB08639.1"/>
    </source>
</evidence>
<dbReference type="Proteomes" id="UP000886804">
    <property type="component" value="Unassembled WGS sequence"/>
</dbReference>
<feature type="transmembrane region" description="Helical" evidence="1">
    <location>
        <begin position="27"/>
        <end position="51"/>
    </location>
</feature>
<protein>
    <submittedName>
        <fullName evidence="2">Uncharacterized protein</fullName>
    </submittedName>
</protein>
<evidence type="ECO:0000256" key="1">
    <source>
        <dbReference type="SAM" id="Phobius"/>
    </source>
</evidence>
<sequence>MRKEHPMTRERRVNEALREENRFLNHALLFTEILAAGFFGAFLAVMGAAGWL</sequence>